<dbReference type="EMBL" id="CP127247">
    <property type="protein sequence ID" value="WIY24506.1"/>
    <property type="molecule type" value="Genomic_DNA"/>
</dbReference>
<organism evidence="8 9">
    <name type="scientific">Parasedimentitalea psychrophila</name>
    <dbReference type="NCBI Taxonomy" id="2997337"/>
    <lineage>
        <taxon>Bacteria</taxon>
        <taxon>Pseudomonadati</taxon>
        <taxon>Pseudomonadota</taxon>
        <taxon>Alphaproteobacteria</taxon>
        <taxon>Rhodobacterales</taxon>
        <taxon>Paracoccaceae</taxon>
        <taxon>Parasedimentitalea</taxon>
    </lineage>
</organism>
<dbReference type="GO" id="GO:0003677">
    <property type="term" value="F:DNA binding"/>
    <property type="evidence" value="ECO:0007669"/>
    <property type="project" value="UniProtKB-UniRule"/>
</dbReference>
<dbReference type="Gene3D" id="3.30.160.390">
    <property type="entry name" value="Integrase, DNA-binding domain"/>
    <property type="match status" value="1"/>
</dbReference>
<evidence type="ECO:0000256" key="3">
    <source>
        <dbReference type="ARBA" id="ARBA00023125"/>
    </source>
</evidence>
<dbReference type="PROSITE" id="PS51898">
    <property type="entry name" value="TYR_RECOMBINASE"/>
    <property type="match status" value="1"/>
</dbReference>
<proteinExistence type="inferred from homology"/>
<dbReference type="InterPro" id="IPR013762">
    <property type="entry name" value="Integrase-like_cat_sf"/>
</dbReference>
<protein>
    <submittedName>
        <fullName evidence="8">Integrase arm-type DNA-binding domain-containing protein</fullName>
    </submittedName>
</protein>
<evidence type="ECO:0000256" key="5">
    <source>
        <dbReference type="PROSITE-ProRule" id="PRU01248"/>
    </source>
</evidence>
<dbReference type="InterPro" id="IPR053876">
    <property type="entry name" value="Phage_int_M"/>
</dbReference>
<dbReference type="SUPFAM" id="SSF56349">
    <property type="entry name" value="DNA breaking-rejoining enzymes"/>
    <property type="match status" value="1"/>
</dbReference>
<dbReference type="Gene3D" id="1.10.150.130">
    <property type="match status" value="1"/>
</dbReference>
<dbReference type="Pfam" id="PF00589">
    <property type="entry name" value="Phage_integrase"/>
    <property type="match status" value="1"/>
</dbReference>
<accession>A0A9Y2KWL9</accession>
<feature type="domain" description="Core-binding (CB)" evidence="7">
    <location>
        <begin position="102"/>
        <end position="180"/>
    </location>
</feature>
<dbReference type="Gene3D" id="1.10.443.10">
    <property type="entry name" value="Intergrase catalytic core"/>
    <property type="match status" value="1"/>
</dbReference>
<reference evidence="8 9" key="1">
    <citation type="submission" date="2023-06" db="EMBL/GenBank/DDBJ databases">
        <title>Parasedimentitalea psychrophila sp. nov., a psychrophilic bacterium isolated from deep-sea sediment.</title>
        <authorList>
            <person name="Li A."/>
        </authorList>
    </citation>
    <scope>NUCLEOTIDE SEQUENCE [LARGE SCALE GENOMIC DNA]</scope>
    <source>
        <strain evidence="8 9">QS115</strain>
    </source>
</reference>
<keyword evidence="9" id="KW-1185">Reference proteome</keyword>
<sequence>MAKLTDGRNGVIAKAQAPERGQRFIYDDHRDSPRGFGLRITAAGGKAFILSYTVDGRKRRMTIGPWPTWSLEAARIEARDLILKISSGADPLEEGRRRKAEPLIRELAADWLDMHATGLKSETAIRGYIENDLIPAIGRLKVSDVRRRDVIELVEKKAEKTPRAAAQLLLYARRMLDYATDRDYLQANPVAGLKPSAIKVKGKRDPLKPIVRTRVLDEEEIKAFWLNIESCGLHRLTALALKLVLVTGQRPGEVAGLHESEISGRIWTIPADRRGKTQTAHEVYLSDTALDILNEAKAELDRLQVRRPVPWEGYLFEARPGSPVTNAALCRAVNRHHVSLYAKDVHPWGRWTPHDLRRTMRTGLSACKVRPDIAELTIGHVKTGMVAVYDQHAFEDERRGALISWEGRLMAIIEGQGTETTVANVVSIEEARTNA</sequence>
<dbReference type="PANTHER" id="PTHR30629">
    <property type="entry name" value="PROPHAGE INTEGRASE"/>
    <property type="match status" value="1"/>
</dbReference>
<keyword evidence="2" id="KW-0229">DNA integration</keyword>
<dbReference type="Proteomes" id="UP001238334">
    <property type="component" value="Chromosome"/>
</dbReference>
<gene>
    <name evidence="8" type="ORF">QPJ95_18450</name>
</gene>
<dbReference type="InterPro" id="IPR038488">
    <property type="entry name" value="Integrase_DNA-bd_sf"/>
</dbReference>
<dbReference type="InterPro" id="IPR002104">
    <property type="entry name" value="Integrase_catalytic"/>
</dbReference>
<feature type="domain" description="Tyr recombinase" evidence="6">
    <location>
        <begin position="211"/>
        <end position="403"/>
    </location>
</feature>
<keyword evidence="3 5" id="KW-0238">DNA-binding</keyword>
<evidence type="ECO:0000259" key="6">
    <source>
        <dbReference type="PROSITE" id="PS51898"/>
    </source>
</evidence>
<evidence type="ECO:0000259" key="7">
    <source>
        <dbReference type="PROSITE" id="PS51900"/>
    </source>
</evidence>
<dbReference type="GO" id="GO:0015074">
    <property type="term" value="P:DNA integration"/>
    <property type="evidence" value="ECO:0007669"/>
    <property type="project" value="UniProtKB-KW"/>
</dbReference>
<dbReference type="Pfam" id="PF22022">
    <property type="entry name" value="Phage_int_M"/>
    <property type="match status" value="1"/>
</dbReference>
<evidence type="ECO:0000256" key="4">
    <source>
        <dbReference type="ARBA" id="ARBA00023172"/>
    </source>
</evidence>
<dbReference type="InterPro" id="IPR010998">
    <property type="entry name" value="Integrase_recombinase_N"/>
</dbReference>
<dbReference type="Pfam" id="PF13356">
    <property type="entry name" value="Arm-DNA-bind_3"/>
    <property type="match status" value="1"/>
</dbReference>
<dbReference type="InterPro" id="IPR050808">
    <property type="entry name" value="Phage_Integrase"/>
</dbReference>
<dbReference type="InterPro" id="IPR011010">
    <property type="entry name" value="DNA_brk_join_enz"/>
</dbReference>
<dbReference type="KEGG" id="ppso:QPJ95_18450"/>
<comment type="similarity">
    <text evidence="1">Belongs to the 'phage' integrase family.</text>
</comment>
<dbReference type="GO" id="GO:0006310">
    <property type="term" value="P:DNA recombination"/>
    <property type="evidence" value="ECO:0007669"/>
    <property type="project" value="UniProtKB-KW"/>
</dbReference>
<dbReference type="RefSeq" id="WP_270921084.1">
    <property type="nucleotide sequence ID" value="NZ_CP127247.1"/>
</dbReference>
<name>A0A9Y2KWL9_9RHOB</name>
<keyword evidence="4" id="KW-0233">DNA recombination</keyword>
<evidence type="ECO:0000313" key="9">
    <source>
        <dbReference type="Proteomes" id="UP001238334"/>
    </source>
</evidence>
<evidence type="ECO:0000256" key="2">
    <source>
        <dbReference type="ARBA" id="ARBA00022908"/>
    </source>
</evidence>
<dbReference type="PANTHER" id="PTHR30629:SF2">
    <property type="entry name" value="PROPHAGE INTEGRASE INTS-RELATED"/>
    <property type="match status" value="1"/>
</dbReference>
<dbReference type="PROSITE" id="PS51900">
    <property type="entry name" value="CB"/>
    <property type="match status" value="1"/>
</dbReference>
<dbReference type="CDD" id="cd00801">
    <property type="entry name" value="INT_P4_C"/>
    <property type="match status" value="1"/>
</dbReference>
<dbReference type="InterPro" id="IPR044068">
    <property type="entry name" value="CB"/>
</dbReference>
<dbReference type="AlphaFoldDB" id="A0A9Y2KWL9"/>
<evidence type="ECO:0000313" key="8">
    <source>
        <dbReference type="EMBL" id="WIY24506.1"/>
    </source>
</evidence>
<dbReference type="InterPro" id="IPR025166">
    <property type="entry name" value="Integrase_DNA_bind_dom"/>
</dbReference>
<evidence type="ECO:0000256" key="1">
    <source>
        <dbReference type="ARBA" id="ARBA00008857"/>
    </source>
</evidence>